<feature type="short sequence motif" description="Histidine triad motif" evidence="2 3">
    <location>
        <begin position="97"/>
        <end position="101"/>
    </location>
</feature>
<sequence>MTKTIFEKIIDREVPSNIVYEDDKCIAIEDIAPKAPIHILIIPKKPIQKLSEAKKPDKALLGHLMMVVKKVAEQLDVQDAFNVVINNGEKAGQTVFHLHIHLLAGKNFVDLFPG</sequence>
<dbReference type="EMBL" id="JADHQC010000007">
    <property type="protein sequence ID" value="MBL6811659.1"/>
    <property type="molecule type" value="Genomic_DNA"/>
</dbReference>
<gene>
    <name evidence="5" type="ORF">ISQ63_02105</name>
</gene>
<dbReference type="PROSITE" id="PS00892">
    <property type="entry name" value="HIT_1"/>
    <property type="match status" value="1"/>
</dbReference>
<feature type="domain" description="HIT" evidence="4">
    <location>
        <begin position="5"/>
        <end position="114"/>
    </location>
</feature>
<dbReference type="InterPro" id="IPR001310">
    <property type="entry name" value="Histidine_triad_HIT"/>
</dbReference>
<name>A0A937HWG0_9GAMM</name>
<dbReference type="Pfam" id="PF01230">
    <property type="entry name" value="HIT"/>
    <property type="match status" value="1"/>
</dbReference>
<organism evidence="5 6">
    <name type="scientific">SAR86 cluster bacterium</name>
    <dbReference type="NCBI Taxonomy" id="2030880"/>
    <lineage>
        <taxon>Bacteria</taxon>
        <taxon>Pseudomonadati</taxon>
        <taxon>Pseudomonadota</taxon>
        <taxon>Gammaproteobacteria</taxon>
        <taxon>SAR86 cluster</taxon>
    </lineage>
</organism>
<reference evidence="5" key="1">
    <citation type="submission" date="2020-10" db="EMBL/GenBank/DDBJ databases">
        <title>Microbiome of the Black Sea water column analyzed by genome centric metagenomics.</title>
        <authorList>
            <person name="Cabello-Yeves P.J."/>
            <person name="Callieri C."/>
            <person name="Picazo A."/>
            <person name="Mehrshad M."/>
            <person name="Haro-Moreno J.M."/>
            <person name="Roda-Garcia J."/>
            <person name="Dzembekova N."/>
            <person name="Slabakova V."/>
            <person name="Slabakova N."/>
            <person name="Moncheva S."/>
            <person name="Rodriguez-Valera F."/>
        </authorList>
    </citation>
    <scope>NUCLEOTIDE SEQUENCE</scope>
    <source>
        <strain evidence="5">BS307-5m-G49</strain>
    </source>
</reference>
<evidence type="ECO:0000256" key="1">
    <source>
        <dbReference type="PIRSR" id="PIRSR601310-1"/>
    </source>
</evidence>
<evidence type="ECO:0000259" key="4">
    <source>
        <dbReference type="PROSITE" id="PS51084"/>
    </source>
</evidence>
<dbReference type="InterPro" id="IPR019808">
    <property type="entry name" value="Histidine_triad_CS"/>
</dbReference>
<dbReference type="Gene3D" id="3.30.428.10">
    <property type="entry name" value="HIT-like"/>
    <property type="match status" value="1"/>
</dbReference>
<protein>
    <submittedName>
        <fullName evidence="5">Histidine triad nucleotide-binding protein</fullName>
    </submittedName>
</protein>
<dbReference type="PANTHER" id="PTHR23089">
    <property type="entry name" value="HISTIDINE TRIAD HIT PROTEIN"/>
    <property type="match status" value="1"/>
</dbReference>
<dbReference type="PROSITE" id="PS51084">
    <property type="entry name" value="HIT_2"/>
    <property type="match status" value="1"/>
</dbReference>
<feature type="active site" description="Tele-AMP-histidine intermediate" evidence="1">
    <location>
        <position position="99"/>
    </location>
</feature>
<comment type="caution">
    <text evidence="5">The sequence shown here is derived from an EMBL/GenBank/DDBJ whole genome shotgun (WGS) entry which is preliminary data.</text>
</comment>
<proteinExistence type="predicted"/>
<dbReference type="AlphaFoldDB" id="A0A937HWG0"/>
<dbReference type="InterPro" id="IPR036265">
    <property type="entry name" value="HIT-like_sf"/>
</dbReference>
<dbReference type="InterPro" id="IPR011146">
    <property type="entry name" value="HIT-like"/>
</dbReference>
<evidence type="ECO:0000256" key="2">
    <source>
        <dbReference type="PIRSR" id="PIRSR601310-3"/>
    </source>
</evidence>
<accession>A0A937HWG0</accession>
<dbReference type="PRINTS" id="PR00332">
    <property type="entry name" value="HISTRIAD"/>
</dbReference>
<dbReference type="CDD" id="cd01276">
    <property type="entry name" value="PKCI_related"/>
    <property type="match status" value="1"/>
</dbReference>
<evidence type="ECO:0000256" key="3">
    <source>
        <dbReference type="PROSITE-ProRule" id="PRU00464"/>
    </source>
</evidence>
<evidence type="ECO:0000313" key="6">
    <source>
        <dbReference type="Proteomes" id="UP000744438"/>
    </source>
</evidence>
<dbReference type="Proteomes" id="UP000744438">
    <property type="component" value="Unassembled WGS sequence"/>
</dbReference>
<evidence type="ECO:0000313" key="5">
    <source>
        <dbReference type="EMBL" id="MBL6811659.1"/>
    </source>
</evidence>
<dbReference type="SUPFAM" id="SSF54197">
    <property type="entry name" value="HIT-like"/>
    <property type="match status" value="1"/>
</dbReference>
<dbReference type="GO" id="GO:0003824">
    <property type="term" value="F:catalytic activity"/>
    <property type="evidence" value="ECO:0007669"/>
    <property type="project" value="InterPro"/>
</dbReference>